<dbReference type="InterPro" id="IPR021333">
    <property type="entry name" value="DUF2946"/>
</dbReference>
<sequence length="130" mass="13456">MIVATVSRRMRGTALLAGVLALLLQLFSWTLVMPARTSPANWIIVCTAEGLVHLDVDGPPAGTAGKELPAKAPDTGGCPLCPLVGGLHLPPPLHLVPQAAVARHSPLSLPGRLVLAGWFLSTLQARAPPA</sequence>
<dbReference type="RefSeq" id="WP_209989115.1">
    <property type="nucleotide sequence ID" value="NZ_JAGINO010000027.1"/>
</dbReference>
<gene>
    <name evidence="1" type="ORF">QO018_005352</name>
</gene>
<protein>
    <recommendedName>
        <fullName evidence="3">DUF2946 domain-containing protein</fullName>
    </recommendedName>
</protein>
<name>A0ABU0MSL2_9PROT</name>
<dbReference type="Pfam" id="PF11162">
    <property type="entry name" value="DUF2946"/>
    <property type="match status" value="1"/>
</dbReference>
<dbReference type="EMBL" id="JAUSVU010000027">
    <property type="protein sequence ID" value="MDQ0536455.1"/>
    <property type="molecule type" value="Genomic_DNA"/>
</dbReference>
<proteinExistence type="predicted"/>
<evidence type="ECO:0008006" key="3">
    <source>
        <dbReference type="Google" id="ProtNLM"/>
    </source>
</evidence>
<keyword evidence="2" id="KW-1185">Reference proteome</keyword>
<dbReference type="Proteomes" id="UP001244552">
    <property type="component" value="Unassembled WGS sequence"/>
</dbReference>
<accession>A0ABU0MSL2</accession>
<comment type="caution">
    <text evidence="1">The sequence shown here is derived from an EMBL/GenBank/DDBJ whole genome shotgun (WGS) entry which is preliminary data.</text>
</comment>
<evidence type="ECO:0000313" key="1">
    <source>
        <dbReference type="EMBL" id="MDQ0536455.1"/>
    </source>
</evidence>
<reference evidence="1 2" key="1">
    <citation type="submission" date="2023-07" db="EMBL/GenBank/DDBJ databases">
        <title>Genomic Encyclopedia of Type Strains, Phase IV (KMG-IV): sequencing the most valuable type-strain genomes for metagenomic binning, comparative biology and taxonomic classification.</title>
        <authorList>
            <person name="Goeker M."/>
        </authorList>
    </citation>
    <scope>NUCLEOTIDE SEQUENCE [LARGE SCALE GENOMIC DNA]</scope>
    <source>
        <strain evidence="1 2">DSM 19922</strain>
    </source>
</reference>
<organism evidence="1 2">
    <name type="scientific">Azospirillum picis</name>
    <dbReference type="NCBI Taxonomy" id="488438"/>
    <lineage>
        <taxon>Bacteria</taxon>
        <taxon>Pseudomonadati</taxon>
        <taxon>Pseudomonadota</taxon>
        <taxon>Alphaproteobacteria</taxon>
        <taxon>Rhodospirillales</taxon>
        <taxon>Azospirillaceae</taxon>
        <taxon>Azospirillum</taxon>
    </lineage>
</organism>
<evidence type="ECO:0000313" key="2">
    <source>
        <dbReference type="Proteomes" id="UP001244552"/>
    </source>
</evidence>